<feature type="non-terminal residue" evidence="2">
    <location>
        <position position="88"/>
    </location>
</feature>
<sequence length="88" mass="9254">VSSDPETLDHASFVISEGQETAGSTQESSSKELSTDPTKNASKERLTGLIELTSKSSKTLAETESSPQVDVQESAGSEATLPSKIKLQ</sequence>
<dbReference type="AlphaFoldDB" id="A0A401T979"/>
<reference evidence="2 3" key="1">
    <citation type="journal article" date="2018" name="Nat. Ecol. Evol.">
        <title>Shark genomes provide insights into elasmobranch evolution and the origin of vertebrates.</title>
        <authorList>
            <person name="Hara Y"/>
            <person name="Yamaguchi K"/>
            <person name="Onimaru K"/>
            <person name="Kadota M"/>
            <person name="Koyanagi M"/>
            <person name="Keeley SD"/>
            <person name="Tatsumi K"/>
            <person name="Tanaka K"/>
            <person name="Motone F"/>
            <person name="Kageyama Y"/>
            <person name="Nozu R"/>
            <person name="Adachi N"/>
            <person name="Nishimura O"/>
            <person name="Nakagawa R"/>
            <person name="Tanegashima C"/>
            <person name="Kiyatake I"/>
            <person name="Matsumoto R"/>
            <person name="Murakumo K"/>
            <person name="Nishida K"/>
            <person name="Terakita A"/>
            <person name="Kuratani S"/>
            <person name="Sato K"/>
            <person name="Hyodo S Kuraku.S."/>
        </authorList>
    </citation>
    <scope>NUCLEOTIDE SEQUENCE [LARGE SCALE GENOMIC DNA]</scope>
</reference>
<accession>A0A401T979</accession>
<feature type="compositionally biased region" description="Polar residues" evidence="1">
    <location>
        <begin position="53"/>
        <end position="77"/>
    </location>
</feature>
<comment type="caution">
    <text evidence="2">The sequence shown here is derived from an EMBL/GenBank/DDBJ whole genome shotgun (WGS) entry which is preliminary data.</text>
</comment>
<evidence type="ECO:0000313" key="3">
    <source>
        <dbReference type="Proteomes" id="UP000287033"/>
    </source>
</evidence>
<dbReference type="EMBL" id="BEZZ01011841">
    <property type="protein sequence ID" value="GCC39200.1"/>
    <property type="molecule type" value="Genomic_DNA"/>
</dbReference>
<feature type="region of interest" description="Disordered" evidence="1">
    <location>
        <begin position="1"/>
        <end position="88"/>
    </location>
</feature>
<dbReference type="Proteomes" id="UP000287033">
    <property type="component" value="Unassembled WGS sequence"/>
</dbReference>
<name>A0A401T979_CHIPU</name>
<keyword evidence="3" id="KW-1185">Reference proteome</keyword>
<feature type="compositionally biased region" description="Polar residues" evidence="1">
    <location>
        <begin position="18"/>
        <end position="28"/>
    </location>
</feature>
<organism evidence="2 3">
    <name type="scientific">Chiloscyllium punctatum</name>
    <name type="common">Brownbanded bambooshark</name>
    <name type="synonym">Hemiscyllium punctatum</name>
    <dbReference type="NCBI Taxonomy" id="137246"/>
    <lineage>
        <taxon>Eukaryota</taxon>
        <taxon>Metazoa</taxon>
        <taxon>Chordata</taxon>
        <taxon>Craniata</taxon>
        <taxon>Vertebrata</taxon>
        <taxon>Chondrichthyes</taxon>
        <taxon>Elasmobranchii</taxon>
        <taxon>Galeomorphii</taxon>
        <taxon>Galeoidea</taxon>
        <taxon>Orectolobiformes</taxon>
        <taxon>Hemiscylliidae</taxon>
        <taxon>Chiloscyllium</taxon>
    </lineage>
</organism>
<gene>
    <name evidence="2" type="ORF">chiPu_0022834</name>
</gene>
<feature type="non-terminal residue" evidence="2">
    <location>
        <position position="1"/>
    </location>
</feature>
<protein>
    <submittedName>
        <fullName evidence="2">Uncharacterized protein</fullName>
    </submittedName>
</protein>
<proteinExistence type="predicted"/>
<evidence type="ECO:0000256" key="1">
    <source>
        <dbReference type="SAM" id="MobiDB-lite"/>
    </source>
</evidence>
<evidence type="ECO:0000313" key="2">
    <source>
        <dbReference type="EMBL" id="GCC39200.1"/>
    </source>
</evidence>